<keyword evidence="6 10" id="KW-1133">Transmembrane helix</keyword>
<comment type="subcellular location">
    <subcellularLocation>
        <location evidence="1">Cell membrane</location>
        <topology evidence="1">Multi-pass membrane protein</topology>
    </subcellularLocation>
</comment>
<evidence type="ECO:0000256" key="3">
    <source>
        <dbReference type="ARBA" id="ARBA00022475"/>
    </source>
</evidence>
<gene>
    <name evidence="14" type="ORF">GTO87_01580</name>
</gene>
<dbReference type="Gene3D" id="3.10.580.10">
    <property type="entry name" value="CBS-domain"/>
    <property type="match status" value="1"/>
</dbReference>
<accession>A0A7H9EJK1</accession>
<dbReference type="SMART" id="SM01091">
    <property type="entry name" value="CorC_HlyC"/>
    <property type="match status" value="1"/>
</dbReference>
<dbReference type="Proteomes" id="UP000510886">
    <property type="component" value="Chromosome"/>
</dbReference>
<dbReference type="SUPFAM" id="SSF56176">
    <property type="entry name" value="FAD-binding/transporter-associated domain-like"/>
    <property type="match status" value="1"/>
</dbReference>
<dbReference type="CDD" id="cd04590">
    <property type="entry name" value="CBS_pair_CorC_HlyC_assoc"/>
    <property type="match status" value="1"/>
</dbReference>
<evidence type="ECO:0000256" key="5">
    <source>
        <dbReference type="ARBA" id="ARBA00022737"/>
    </source>
</evidence>
<keyword evidence="5" id="KW-0677">Repeat</keyword>
<dbReference type="InterPro" id="IPR036318">
    <property type="entry name" value="FAD-bd_PCMH-like_sf"/>
</dbReference>
<evidence type="ECO:0000259" key="12">
    <source>
        <dbReference type="PROSITE" id="PS51371"/>
    </source>
</evidence>
<dbReference type="InterPro" id="IPR046342">
    <property type="entry name" value="CBS_dom_sf"/>
</dbReference>
<dbReference type="InterPro" id="IPR005170">
    <property type="entry name" value="Transptr-assoc_dom"/>
</dbReference>
<dbReference type="RefSeq" id="WP_180849284.1">
    <property type="nucleotide sequence ID" value="NZ_CP047418.1"/>
</dbReference>
<organism evidence="14 15">
    <name type="scientific">Ligilactobacillus saerimneri</name>
    <dbReference type="NCBI Taxonomy" id="228229"/>
    <lineage>
        <taxon>Bacteria</taxon>
        <taxon>Bacillati</taxon>
        <taxon>Bacillota</taxon>
        <taxon>Bacilli</taxon>
        <taxon>Lactobacillales</taxon>
        <taxon>Lactobacillaceae</taxon>
        <taxon>Ligilactobacillus</taxon>
    </lineage>
</organism>
<dbReference type="InterPro" id="IPR044751">
    <property type="entry name" value="Ion_transp-like_CBS"/>
</dbReference>
<feature type="domain" description="CBS" evidence="12">
    <location>
        <begin position="283"/>
        <end position="340"/>
    </location>
</feature>
<dbReference type="PROSITE" id="PS51846">
    <property type="entry name" value="CNNM"/>
    <property type="match status" value="1"/>
</dbReference>
<evidence type="ECO:0000256" key="1">
    <source>
        <dbReference type="ARBA" id="ARBA00004651"/>
    </source>
</evidence>
<feature type="transmembrane region" description="Helical" evidence="11">
    <location>
        <begin position="6"/>
        <end position="26"/>
    </location>
</feature>
<proteinExistence type="inferred from homology"/>
<feature type="domain" description="CNNM transmembrane" evidence="13">
    <location>
        <begin position="2"/>
        <end position="199"/>
    </location>
</feature>
<evidence type="ECO:0000256" key="4">
    <source>
        <dbReference type="ARBA" id="ARBA00022692"/>
    </source>
</evidence>
<feature type="transmembrane region" description="Helical" evidence="11">
    <location>
        <begin position="57"/>
        <end position="78"/>
    </location>
</feature>
<dbReference type="PANTHER" id="PTHR43099">
    <property type="entry name" value="UPF0053 PROTEIN YRKA"/>
    <property type="match status" value="1"/>
</dbReference>
<keyword evidence="7 9" id="KW-0129">CBS domain</keyword>
<dbReference type="InterPro" id="IPR016169">
    <property type="entry name" value="FAD-bd_PCMH_sub2"/>
</dbReference>
<dbReference type="Pfam" id="PF01595">
    <property type="entry name" value="CNNM"/>
    <property type="match status" value="1"/>
</dbReference>
<feature type="transmembrane region" description="Helical" evidence="11">
    <location>
        <begin position="100"/>
        <end position="121"/>
    </location>
</feature>
<evidence type="ECO:0000256" key="7">
    <source>
        <dbReference type="ARBA" id="ARBA00023122"/>
    </source>
</evidence>
<dbReference type="EMBL" id="CP047418">
    <property type="protein sequence ID" value="QLL77422.1"/>
    <property type="molecule type" value="Genomic_DNA"/>
</dbReference>
<evidence type="ECO:0000313" key="14">
    <source>
        <dbReference type="EMBL" id="QLL77422.1"/>
    </source>
</evidence>
<dbReference type="PROSITE" id="PS51371">
    <property type="entry name" value="CBS"/>
    <property type="match status" value="2"/>
</dbReference>
<dbReference type="InterPro" id="IPR002550">
    <property type="entry name" value="CNNM"/>
</dbReference>
<evidence type="ECO:0000256" key="9">
    <source>
        <dbReference type="PROSITE-ProRule" id="PRU00703"/>
    </source>
</evidence>
<dbReference type="PANTHER" id="PTHR43099:SF2">
    <property type="entry name" value="UPF0053 PROTEIN YRKA"/>
    <property type="match status" value="1"/>
</dbReference>
<evidence type="ECO:0000256" key="2">
    <source>
        <dbReference type="ARBA" id="ARBA00006337"/>
    </source>
</evidence>
<dbReference type="InterPro" id="IPR051676">
    <property type="entry name" value="UPF0053_domain"/>
</dbReference>
<evidence type="ECO:0000256" key="10">
    <source>
        <dbReference type="PROSITE-ProRule" id="PRU01193"/>
    </source>
</evidence>
<dbReference type="AlphaFoldDB" id="A0A7H9EJK1"/>
<keyword evidence="3" id="KW-1003">Cell membrane</keyword>
<evidence type="ECO:0000256" key="11">
    <source>
        <dbReference type="SAM" id="Phobius"/>
    </source>
</evidence>
<dbReference type="SUPFAM" id="SSF54631">
    <property type="entry name" value="CBS-domain pair"/>
    <property type="match status" value="1"/>
</dbReference>
<dbReference type="InterPro" id="IPR000644">
    <property type="entry name" value="CBS_dom"/>
</dbReference>
<dbReference type="Pfam" id="PF00571">
    <property type="entry name" value="CBS"/>
    <property type="match status" value="2"/>
</dbReference>
<evidence type="ECO:0000256" key="8">
    <source>
        <dbReference type="ARBA" id="ARBA00023136"/>
    </source>
</evidence>
<keyword evidence="8 10" id="KW-0472">Membrane</keyword>
<reference evidence="14 15" key="1">
    <citation type="submission" date="2020-01" db="EMBL/GenBank/DDBJ databases">
        <title>Complete and circular genome sequences of six lactobacillus isolates from horses.</title>
        <authorList>
            <person name="Hassan H.M."/>
        </authorList>
    </citation>
    <scope>NUCLEOTIDE SEQUENCE [LARGE SCALE GENOMIC DNA]</scope>
    <source>
        <strain evidence="14 15">1A</strain>
    </source>
</reference>
<dbReference type="GO" id="GO:0050660">
    <property type="term" value="F:flavin adenine dinucleotide binding"/>
    <property type="evidence" value="ECO:0007669"/>
    <property type="project" value="InterPro"/>
</dbReference>
<dbReference type="Gene3D" id="3.30.465.10">
    <property type="match status" value="1"/>
</dbReference>
<evidence type="ECO:0000259" key="13">
    <source>
        <dbReference type="PROSITE" id="PS51846"/>
    </source>
</evidence>
<evidence type="ECO:0000313" key="15">
    <source>
        <dbReference type="Proteomes" id="UP000510886"/>
    </source>
</evidence>
<sequence>MWEIINLPVLLIIIVILLLAAMFTLLEYSIIKVRPSELEEMDQTQKIKRARHMVANLTEYLSTAQVGITLTSLILGWIGEEYITNLIEATNLLPAEILDAFAPIIGVLIFTFLHAVFTDLVPKNMAIDKPIKVLLMIVNPMMFFHVVFYPFVWLFSATAGILTKMLGYSTHPEEDIYSQGEIVSLSKQSQKAGEMDKEDVLFMQRAFEMNDKVAADIMIDRTQLAVINSNETVEDASKLYFNKKFTRFPVVQNNDKDHILGYIFSYDIMRQNQVNPHAPIRKIIRRIPSVYENQSLPAVLRVMIKAKVPMVIVQDEYGGTSGIVTDKDIYEELFGTVREEIDHVSAEQIIRVNDDSQGNPTYRVSGKIALSDFERHFHTTITQFQESPVATLTGYFLEGDYPLELEHPIRVGEFSFTPIEMENAYVTSFRVTRIRSNHSASKKSESEESTSHND</sequence>
<comment type="similarity">
    <text evidence="2">Belongs to the UPF0053 family.</text>
</comment>
<dbReference type="GO" id="GO:0005886">
    <property type="term" value="C:plasma membrane"/>
    <property type="evidence" value="ECO:0007669"/>
    <property type="project" value="UniProtKB-SubCell"/>
</dbReference>
<protein>
    <submittedName>
        <fullName evidence="14">DUF21 domain-containing protein</fullName>
    </submittedName>
</protein>
<dbReference type="SMART" id="SM00116">
    <property type="entry name" value="CBS"/>
    <property type="match status" value="2"/>
</dbReference>
<dbReference type="KEGG" id="lsw:GTO87_01580"/>
<evidence type="ECO:0000256" key="6">
    <source>
        <dbReference type="ARBA" id="ARBA00022989"/>
    </source>
</evidence>
<feature type="domain" description="CBS" evidence="12">
    <location>
        <begin position="218"/>
        <end position="280"/>
    </location>
</feature>
<name>A0A7H9EJK1_9LACO</name>
<feature type="transmembrane region" description="Helical" evidence="11">
    <location>
        <begin position="133"/>
        <end position="155"/>
    </location>
</feature>
<keyword evidence="4 10" id="KW-0812">Transmembrane</keyword>